<dbReference type="SUPFAM" id="SSF48371">
    <property type="entry name" value="ARM repeat"/>
    <property type="match status" value="2"/>
</dbReference>
<protein>
    <recommendedName>
        <fullName evidence="4">Nucleolar protein 9</fullName>
    </recommendedName>
</protein>
<dbReference type="GO" id="GO:0005730">
    <property type="term" value="C:nucleolus"/>
    <property type="evidence" value="ECO:0007669"/>
    <property type="project" value="TreeGrafter"/>
</dbReference>
<dbReference type="PANTHER" id="PTHR13102">
    <property type="entry name" value="NUCLEOLAR PROTEIN 9"/>
    <property type="match status" value="1"/>
</dbReference>
<dbReference type="AlphaFoldDB" id="A0A1B6JM78"/>
<dbReference type="GO" id="GO:0000480">
    <property type="term" value="P:endonucleolytic cleavage in 5'-ETS of tricistronic rRNA transcript (SSU-rRNA, 5.8S rRNA, LSU-rRNA)"/>
    <property type="evidence" value="ECO:0007669"/>
    <property type="project" value="TreeGrafter"/>
</dbReference>
<keyword evidence="1" id="KW-0677">Repeat</keyword>
<dbReference type="GO" id="GO:0003723">
    <property type="term" value="F:RNA binding"/>
    <property type="evidence" value="ECO:0007669"/>
    <property type="project" value="InterPro"/>
</dbReference>
<name>A0A1B6JM78_9HEMI</name>
<accession>A0A1B6JM78</accession>
<feature type="compositionally biased region" description="Polar residues" evidence="2">
    <location>
        <begin position="1"/>
        <end position="11"/>
    </location>
</feature>
<dbReference type="PANTHER" id="PTHR13102:SF0">
    <property type="entry name" value="NUCLEOLAR PROTEIN 9"/>
    <property type="match status" value="1"/>
</dbReference>
<dbReference type="GO" id="GO:0000447">
    <property type="term" value="P:endonucleolytic cleavage in ITS1 to separate SSU-rRNA from 5.8S rRNA and LSU-rRNA from tricistronic rRNA transcript (SSU-rRNA, 5.8S rRNA, LSU-rRNA)"/>
    <property type="evidence" value="ECO:0007669"/>
    <property type="project" value="TreeGrafter"/>
</dbReference>
<dbReference type="Pfam" id="PF22493">
    <property type="entry name" value="PUF_NOP9"/>
    <property type="match status" value="1"/>
</dbReference>
<dbReference type="GO" id="GO:0030688">
    <property type="term" value="C:preribosome, small subunit precursor"/>
    <property type="evidence" value="ECO:0007669"/>
    <property type="project" value="TreeGrafter"/>
</dbReference>
<evidence type="ECO:0000313" key="3">
    <source>
        <dbReference type="EMBL" id="JAT00268.1"/>
    </source>
</evidence>
<organism evidence="3">
    <name type="scientific">Homalodisca liturata</name>
    <dbReference type="NCBI Taxonomy" id="320908"/>
    <lineage>
        <taxon>Eukaryota</taxon>
        <taxon>Metazoa</taxon>
        <taxon>Ecdysozoa</taxon>
        <taxon>Arthropoda</taxon>
        <taxon>Hexapoda</taxon>
        <taxon>Insecta</taxon>
        <taxon>Pterygota</taxon>
        <taxon>Neoptera</taxon>
        <taxon>Paraneoptera</taxon>
        <taxon>Hemiptera</taxon>
        <taxon>Auchenorrhyncha</taxon>
        <taxon>Membracoidea</taxon>
        <taxon>Cicadellidae</taxon>
        <taxon>Cicadellinae</taxon>
        <taxon>Proconiini</taxon>
        <taxon>Homalodisca</taxon>
    </lineage>
</organism>
<dbReference type="GO" id="GO:0000472">
    <property type="term" value="P:endonucleolytic cleavage to generate mature 5'-end of SSU-rRNA from (SSU-rRNA, 5.8S rRNA, LSU-rRNA)"/>
    <property type="evidence" value="ECO:0007669"/>
    <property type="project" value="TreeGrafter"/>
</dbReference>
<dbReference type="InterPro" id="IPR011989">
    <property type="entry name" value="ARM-like"/>
</dbReference>
<dbReference type="Gene3D" id="1.25.10.10">
    <property type="entry name" value="Leucine-rich Repeat Variant"/>
    <property type="match status" value="2"/>
</dbReference>
<evidence type="ECO:0008006" key="4">
    <source>
        <dbReference type="Google" id="ProtNLM"/>
    </source>
</evidence>
<reference evidence="3" key="1">
    <citation type="submission" date="2015-11" db="EMBL/GenBank/DDBJ databases">
        <title>De novo transcriptome assembly of four potential Pierce s Disease insect vectors from Arizona vineyards.</title>
        <authorList>
            <person name="Tassone E.E."/>
        </authorList>
    </citation>
    <scope>NUCLEOTIDE SEQUENCE</scope>
</reference>
<dbReference type="GO" id="GO:0000056">
    <property type="term" value="P:ribosomal small subunit export from nucleus"/>
    <property type="evidence" value="ECO:0007669"/>
    <property type="project" value="TreeGrafter"/>
</dbReference>
<dbReference type="InterPro" id="IPR001313">
    <property type="entry name" value="Pumilio_RNA-bd_rpt"/>
</dbReference>
<dbReference type="InterPro" id="IPR040000">
    <property type="entry name" value="NOP9"/>
</dbReference>
<dbReference type="SMART" id="SM00025">
    <property type="entry name" value="Pumilio"/>
    <property type="match status" value="4"/>
</dbReference>
<dbReference type="InterPro" id="IPR016024">
    <property type="entry name" value="ARM-type_fold"/>
</dbReference>
<dbReference type="EMBL" id="GECU01007439">
    <property type="protein sequence ID" value="JAT00268.1"/>
    <property type="molecule type" value="Transcribed_RNA"/>
</dbReference>
<sequence length="588" mass="67271">MQSNVSDQCDNSTKRKKKRSLNQQVKKRFKKSSSFSKGRRFEQVEHEYFMRVFELESIFEGSKDEKTIFANNALAQTANREVDCAFNQLISHVIEKLLPLATNDVLERYFQAFGENLRPICGDNFASHVLQALLLQATQRLLQGNSTDIEGVHAAQWKDWVLKVSRFLLNNIEEFMWERYASPVLRTAVFCLAGLPHLDKHSVTKDKGKKANHNVISVKQEEINPPKLPEEFLNLLEDFPDRIMKWPNFKEFVDDSLSSGFLQCLLIALKLKSRKKYTSLCNKILDECFPPNAHESKMFSPVALPVLEVVIEQSKDKMLRKIYDCLLSKRLVDMATARVAQITLQKFINKCNNAEMLEEILNALIPMQNLLQSGNHGVLVSLCQACERLKKGQSKFFQALKKALCVEDDCEQLVPAIMAMTPLPHQSSLRDSKHGSLIIQSILGFQKPTKVVNSLLSYEPKQLTDLLSTSFGSFITKAYCKSEYVGEKSRLKLIQKLMGRYSYMAKSIFGSRSFDDIWEVADFKSRTMIVKDLAGGYSELTTTSCGRGVMTKVRLEDYRSKGEEHWKRTWQKIESKRKLFAPIIGNVK</sequence>
<proteinExistence type="predicted"/>
<evidence type="ECO:0000256" key="1">
    <source>
        <dbReference type="ARBA" id="ARBA00022737"/>
    </source>
</evidence>
<dbReference type="GO" id="GO:0030686">
    <property type="term" value="C:90S preribosome"/>
    <property type="evidence" value="ECO:0007669"/>
    <property type="project" value="TreeGrafter"/>
</dbReference>
<feature type="region of interest" description="Disordered" evidence="2">
    <location>
        <begin position="1"/>
        <end position="31"/>
    </location>
</feature>
<gene>
    <name evidence="3" type="ORF">g.14598</name>
</gene>
<feature type="compositionally biased region" description="Basic residues" evidence="2">
    <location>
        <begin position="14"/>
        <end position="31"/>
    </location>
</feature>
<evidence type="ECO:0000256" key="2">
    <source>
        <dbReference type="SAM" id="MobiDB-lite"/>
    </source>
</evidence>